<name>A0A5J6V8A3_9MICO</name>
<accession>A0A5J6V8A3</accession>
<dbReference type="OrthoDB" id="4869364at2"/>
<evidence type="ECO:0000313" key="1">
    <source>
        <dbReference type="EMBL" id="QFG70035.1"/>
    </source>
</evidence>
<gene>
    <name evidence="1" type="ORF">FY030_16135</name>
</gene>
<dbReference type="AlphaFoldDB" id="A0A5J6V8A3"/>
<proteinExistence type="predicted"/>
<keyword evidence="2" id="KW-1185">Reference proteome</keyword>
<dbReference type="Proteomes" id="UP000326546">
    <property type="component" value="Chromosome"/>
</dbReference>
<reference evidence="1 2" key="1">
    <citation type="submission" date="2019-09" db="EMBL/GenBank/DDBJ databases">
        <title>Serinicoccus pratensis sp. nov., isolated from meadow soil.</title>
        <authorList>
            <person name="Zhang W."/>
        </authorList>
    </citation>
    <scope>NUCLEOTIDE SEQUENCE [LARGE SCALE GENOMIC DNA]</scope>
    <source>
        <strain evidence="1 2">W204</strain>
    </source>
</reference>
<dbReference type="RefSeq" id="WP_158062528.1">
    <property type="nucleotide sequence ID" value="NZ_CP044427.1"/>
</dbReference>
<dbReference type="KEGG" id="serw:FY030_16135"/>
<evidence type="ECO:0000313" key="2">
    <source>
        <dbReference type="Proteomes" id="UP000326546"/>
    </source>
</evidence>
<organism evidence="1 2">
    <name type="scientific">Ornithinimicrobium pratense</name>
    <dbReference type="NCBI Taxonomy" id="2593973"/>
    <lineage>
        <taxon>Bacteria</taxon>
        <taxon>Bacillati</taxon>
        <taxon>Actinomycetota</taxon>
        <taxon>Actinomycetes</taxon>
        <taxon>Micrococcales</taxon>
        <taxon>Ornithinimicrobiaceae</taxon>
        <taxon>Ornithinimicrobium</taxon>
    </lineage>
</organism>
<sequence length="168" mass="17859">MPWITLVLLAALVVGGAEVLREDRFAAEATLLAPTGLDADRASVALSDPGMVGAVEDEIELGPHVRGNLGLEVGQDDERLDVAVRATATDPRLAALAADTAVALILRDHPDVDYSVLSTATVPTEPLRPRTLWWAWLGVVALAGALWVEGAHRVWLRDHPATVPEGAR</sequence>
<protein>
    <submittedName>
        <fullName evidence="1">Uncharacterized protein</fullName>
    </submittedName>
</protein>
<dbReference type="EMBL" id="CP044427">
    <property type="protein sequence ID" value="QFG70035.1"/>
    <property type="molecule type" value="Genomic_DNA"/>
</dbReference>